<evidence type="ECO:0000313" key="13">
    <source>
        <dbReference type="Proteomes" id="UP001217417"/>
    </source>
</evidence>
<dbReference type="Proteomes" id="UP001217417">
    <property type="component" value="Unassembled WGS sequence"/>
</dbReference>
<evidence type="ECO:0000256" key="6">
    <source>
        <dbReference type="ARBA" id="ARBA00023136"/>
    </source>
</evidence>
<feature type="transmembrane region" description="Helical" evidence="10">
    <location>
        <begin position="350"/>
        <end position="380"/>
    </location>
</feature>
<comment type="subcellular location">
    <subcellularLocation>
        <location evidence="1">Membrane</location>
        <topology evidence="1">Multi-pass membrane protein</topology>
    </subcellularLocation>
</comment>
<evidence type="ECO:0000313" key="12">
    <source>
        <dbReference type="EMBL" id="KAJ8098615.1"/>
    </source>
</evidence>
<dbReference type="InterPro" id="IPR003280">
    <property type="entry name" value="2pore_dom_K_chnl"/>
</dbReference>
<evidence type="ECO:0000256" key="2">
    <source>
        <dbReference type="ARBA" id="ARBA00022448"/>
    </source>
</evidence>
<dbReference type="GO" id="GO:0030322">
    <property type="term" value="P:stabilization of membrane potential"/>
    <property type="evidence" value="ECO:0007669"/>
    <property type="project" value="TreeGrafter"/>
</dbReference>
<feature type="domain" description="Potassium channel" evidence="11">
    <location>
        <begin position="167"/>
        <end position="239"/>
    </location>
</feature>
<dbReference type="GO" id="GO:0015271">
    <property type="term" value="F:outward rectifier potassium channel activity"/>
    <property type="evidence" value="ECO:0007669"/>
    <property type="project" value="TreeGrafter"/>
</dbReference>
<dbReference type="AlphaFoldDB" id="A0AAD7QNK4"/>
<dbReference type="PRINTS" id="PR01333">
    <property type="entry name" value="2POREKCHANEL"/>
</dbReference>
<reference evidence="12" key="1">
    <citation type="submission" date="2023-03" db="EMBL/GenBank/DDBJ databases">
        <title>Near-Complete genome sequence of Lipomyces tetrasporous NRRL Y-64009, an oleaginous yeast capable of growing on lignocellulosic hydrolysates.</title>
        <authorList>
            <consortium name="Lawrence Berkeley National Laboratory"/>
            <person name="Jagtap S.S."/>
            <person name="Liu J.-J."/>
            <person name="Walukiewicz H.E."/>
            <person name="Pangilinan J."/>
            <person name="Lipzen A."/>
            <person name="Ahrendt S."/>
            <person name="Koriabine M."/>
            <person name="Cobaugh K."/>
            <person name="Salamov A."/>
            <person name="Yoshinaga Y."/>
            <person name="Ng V."/>
            <person name="Daum C."/>
            <person name="Grigoriev I.V."/>
            <person name="Slininger P.J."/>
            <person name="Dien B.S."/>
            <person name="Jin Y.-S."/>
            <person name="Rao C.V."/>
        </authorList>
    </citation>
    <scope>NUCLEOTIDE SEQUENCE</scope>
    <source>
        <strain evidence="12">NRRL Y-64009</strain>
    </source>
</reference>
<organism evidence="12 13">
    <name type="scientific">Lipomyces tetrasporus</name>
    <dbReference type="NCBI Taxonomy" id="54092"/>
    <lineage>
        <taxon>Eukaryota</taxon>
        <taxon>Fungi</taxon>
        <taxon>Dikarya</taxon>
        <taxon>Ascomycota</taxon>
        <taxon>Saccharomycotina</taxon>
        <taxon>Lipomycetes</taxon>
        <taxon>Lipomycetales</taxon>
        <taxon>Lipomycetaceae</taxon>
        <taxon>Lipomyces</taxon>
    </lineage>
</organism>
<evidence type="ECO:0000256" key="5">
    <source>
        <dbReference type="ARBA" id="ARBA00023065"/>
    </source>
</evidence>
<keyword evidence="13" id="KW-1185">Reference proteome</keyword>
<feature type="transmembrane region" description="Helical" evidence="10">
    <location>
        <begin position="160"/>
        <end position="179"/>
    </location>
</feature>
<dbReference type="RefSeq" id="XP_056042065.1">
    <property type="nucleotide sequence ID" value="XM_056185164.1"/>
</dbReference>
<evidence type="ECO:0000256" key="7">
    <source>
        <dbReference type="ARBA" id="ARBA00023303"/>
    </source>
</evidence>
<feature type="transmembrane region" description="Helical" evidence="10">
    <location>
        <begin position="118"/>
        <end position="139"/>
    </location>
</feature>
<dbReference type="InterPro" id="IPR013099">
    <property type="entry name" value="K_chnl_dom"/>
</dbReference>
<dbReference type="PANTHER" id="PTHR11003:SF342">
    <property type="entry name" value="OUTWARD-RECTIFIER POTASSIUM CHANNEL TOK1"/>
    <property type="match status" value="1"/>
</dbReference>
<keyword evidence="4 10" id="KW-1133">Transmembrane helix</keyword>
<evidence type="ECO:0000256" key="4">
    <source>
        <dbReference type="ARBA" id="ARBA00022989"/>
    </source>
</evidence>
<feature type="transmembrane region" description="Helical" evidence="10">
    <location>
        <begin position="320"/>
        <end position="338"/>
    </location>
</feature>
<dbReference type="PANTHER" id="PTHR11003">
    <property type="entry name" value="POTASSIUM CHANNEL, SUBFAMILY K"/>
    <property type="match status" value="1"/>
</dbReference>
<feature type="transmembrane region" description="Helical" evidence="10">
    <location>
        <begin position="292"/>
        <end position="314"/>
    </location>
</feature>
<evidence type="ECO:0000256" key="8">
    <source>
        <dbReference type="RuleBase" id="RU003857"/>
    </source>
</evidence>
<evidence type="ECO:0000256" key="1">
    <source>
        <dbReference type="ARBA" id="ARBA00004141"/>
    </source>
</evidence>
<feature type="region of interest" description="Disordered" evidence="9">
    <location>
        <begin position="413"/>
        <end position="436"/>
    </location>
</feature>
<protein>
    <recommendedName>
        <fullName evidence="11">Potassium channel domain-containing protein</fullName>
    </recommendedName>
</protein>
<keyword evidence="2 8" id="KW-0813">Transport</keyword>
<evidence type="ECO:0000256" key="3">
    <source>
        <dbReference type="ARBA" id="ARBA00022692"/>
    </source>
</evidence>
<name>A0AAD7QNK4_9ASCO</name>
<keyword evidence="5 8" id="KW-0406">Ion transport</keyword>
<dbReference type="SUPFAM" id="SSF81324">
    <property type="entry name" value="Voltage-gated potassium channels"/>
    <property type="match status" value="2"/>
</dbReference>
<dbReference type="GO" id="GO:0022841">
    <property type="term" value="F:potassium ion leak channel activity"/>
    <property type="evidence" value="ECO:0007669"/>
    <property type="project" value="TreeGrafter"/>
</dbReference>
<gene>
    <name evidence="12" type="ORF">POJ06DRAFT_199770</name>
</gene>
<evidence type="ECO:0000256" key="9">
    <source>
        <dbReference type="SAM" id="MobiDB-lite"/>
    </source>
</evidence>
<dbReference type="EMBL" id="JARPMG010000008">
    <property type="protein sequence ID" value="KAJ8098615.1"/>
    <property type="molecule type" value="Genomic_DNA"/>
</dbReference>
<dbReference type="GeneID" id="80880330"/>
<feature type="transmembrane region" description="Helical" evidence="10">
    <location>
        <begin position="216"/>
        <end position="235"/>
    </location>
</feature>
<evidence type="ECO:0000256" key="10">
    <source>
        <dbReference type="SAM" id="Phobius"/>
    </source>
</evidence>
<proteinExistence type="inferred from homology"/>
<feature type="transmembrane region" description="Helical" evidence="10">
    <location>
        <begin position="44"/>
        <end position="67"/>
    </location>
</feature>
<dbReference type="Gene3D" id="1.10.287.70">
    <property type="match status" value="2"/>
</dbReference>
<dbReference type="GO" id="GO:0005886">
    <property type="term" value="C:plasma membrane"/>
    <property type="evidence" value="ECO:0007669"/>
    <property type="project" value="TreeGrafter"/>
</dbReference>
<feature type="transmembrane region" description="Helical" evidence="10">
    <location>
        <begin position="79"/>
        <end position="98"/>
    </location>
</feature>
<dbReference type="Pfam" id="PF07885">
    <property type="entry name" value="Ion_trans_2"/>
    <property type="match status" value="2"/>
</dbReference>
<feature type="compositionally biased region" description="Polar residues" evidence="9">
    <location>
        <begin position="422"/>
        <end position="436"/>
    </location>
</feature>
<accession>A0AAD7QNK4</accession>
<keyword evidence="7 8" id="KW-0407">Ion channel</keyword>
<feature type="domain" description="Potassium channel" evidence="11">
    <location>
        <begin position="303"/>
        <end position="372"/>
    </location>
</feature>
<comment type="caution">
    <text evidence="12">The sequence shown here is derived from an EMBL/GenBank/DDBJ whole genome shotgun (WGS) entry which is preliminary data.</text>
</comment>
<keyword evidence="6 10" id="KW-0472">Membrane</keyword>
<keyword evidence="3 8" id="KW-0812">Transmembrane</keyword>
<evidence type="ECO:0000259" key="11">
    <source>
        <dbReference type="Pfam" id="PF07885"/>
    </source>
</evidence>
<sequence length="526" mass="58989">MASSFPLVAAALGPVSNLFSIIALVESWVFQLNDGQFAFYKDPAWLLALNAVSLAFGVLANLSLLANFTGRVKYNLSQAVSIASFYIGSIILLALIGARYRGYMSMVNSGLDVQFSQGYWSAVITAVLYFLCGFVLTWNEIGHLRGYYPASFILSPSQRSLMLQILCITIWLAGGGGVYSRIQGYSYGDAVYYCDVTILTIGLGDLHPTDDLSRAIILPYALIGILILGLVITNFRSLVISSSREKQALNRVERLRIRHLKRGDSDEFSPTDKESFDLMRHIHHSAKKRDMWNVFAASVIVFSIFWLIGALVFAELEDWEYFHGIYFCSLALLTIGYGDFAPTRPGTRAFFVLWSLAAIPLMTILISSMCDTIIASFVYVTNKLGDLTLRNVSSDSTADLSQMILRKMTTDLESRGQYKPPSDSSNGSRTLNRNDNLDNSEVDRELLLVDAIQGILTDLHENRNKKYSYEEWTMLAQTLDTQFDWLGPNSPIRFPVDEPTLLLRLYWNSLKEHLTSRRISQTGESE</sequence>
<comment type="similarity">
    <text evidence="8">Belongs to the two pore domain potassium channel (TC 1.A.1.8) family.</text>
</comment>